<dbReference type="Pfam" id="PF18705">
    <property type="entry name" value="DUF5643"/>
    <property type="match status" value="1"/>
</dbReference>
<dbReference type="RefSeq" id="WP_014968262.1">
    <property type="nucleotide sequence ID" value="NC_018664.1"/>
</dbReference>
<protein>
    <recommendedName>
        <fullName evidence="6">DUF4179 domain-containing protein</fullName>
    </recommendedName>
</protein>
<keyword evidence="1" id="KW-0472">Membrane</keyword>
<dbReference type="InterPro" id="IPR025436">
    <property type="entry name" value="DUF4179"/>
</dbReference>
<keyword evidence="1" id="KW-0812">Transmembrane</keyword>
<dbReference type="PATRIC" id="fig|1128398.3.peg.2190"/>
<evidence type="ECO:0000259" key="3">
    <source>
        <dbReference type="Pfam" id="PF18705"/>
    </source>
</evidence>
<proteinExistence type="predicted"/>
<dbReference type="InterPro" id="IPR040680">
    <property type="entry name" value="DUF5643"/>
</dbReference>
<dbReference type="HOGENOM" id="CLU_035974_0_0_9"/>
<evidence type="ECO:0000313" key="4">
    <source>
        <dbReference type="EMBL" id="AFS79126.1"/>
    </source>
</evidence>
<accession>K0B3B4</accession>
<name>K0B3B4_GOTA9</name>
<dbReference type="EMBL" id="CP003326">
    <property type="protein sequence ID" value="AFS79126.1"/>
    <property type="molecule type" value="Genomic_DNA"/>
</dbReference>
<evidence type="ECO:0000259" key="2">
    <source>
        <dbReference type="Pfam" id="PF13786"/>
    </source>
</evidence>
<dbReference type="Gene3D" id="2.60.40.1640">
    <property type="entry name" value="Conserved domain protein"/>
    <property type="match status" value="1"/>
</dbReference>
<dbReference type="eggNOG" id="ENOG502ZA1Y">
    <property type="taxonomic scope" value="Bacteria"/>
</dbReference>
<dbReference type="Proteomes" id="UP000006094">
    <property type="component" value="Chromosome"/>
</dbReference>
<evidence type="ECO:0000256" key="1">
    <source>
        <dbReference type="SAM" id="Phobius"/>
    </source>
</evidence>
<dbReference type="Gene3D" id="2.60.40.1630">
    <property type="entry name" value="bacillus anthracis domain"/>
    <property type="match status" value="1"/>
</dbReference>
<gene>
    <name evidence="4" type="ordered locus">Curi_c21220</name>
</gene>
<organism evidence="4 5">
    <name type="scientific">Gottschalkia acidurici (strain ATCC 7906 / DSM 604 / BCRC 14475 / CIP 104303 / KCTC 5404 / NCIMB 10678 / 9a)</name>
    <name type="common">Clostridium acidurici</name>
    <dbReference type="NCBI Taxonomy" id="1128398"/>
    <lineage>
        <taxon>Bacteria</taxon>
        <taxon>Bacillati</taxon>
        <taxon>Bacillota</taxon>
        <taxon>Tissierellia</taxon>
        <taxon>Tissierellales</taxon>
        <taxon>Gottschalkiaceae</taxon>
        <taxon>Gottschalkia</taxon>
    </lineage>
</organism>
<feature type="transmembrane region" description="Helical" evidence="1">
    <location>
        <begin position="58"/>
        <end position="78"/>
    </location>
</feature>
<dbReference type="STRING" id="1128398.Curi_c21220"/>
<keyword evidence="1" id="KW-1133">Transmembrane helix</keyword>
<feature type="domain" description="DUF5643" evidence="3">
    <location>
        <begin position="239"/>
        <end position="364"/>
    </location>
</feature>
<keyword evidence="5" id="KW-1185">Reference proteome</keyword>
<dbReference type="KEGG" id="cad:Curi_c21220"/>
<feature type="domain" description="DUF4179" evidence="2">
    <location>
        <begin position="56"/>
        <end position="145"/>
    </location>
</feature>
<sequence length="483" mass="54271">MNKKGFNLEEKDIYKLFNGIKIDESEFEDMNEKVNCIQKERIKKNLNKKMKEKKGSKSFKYGVTAAAIGVVCVIGVGVTNPSLAKNVPVLNSIIQTLNDKYGTNGEYDKYSHILGESVTDKGVTITINEVLSDESKLLISYTIKSDKKIKDKENMGMFIHNDIKINGKRMDATIGSSIGKYIDEYTYVCSDEIDIEKLNLPEEFNVDFKITDIIGTDIEIQGKWNFAFNVSKEEISKNTNIFKPKKTIDFPNSIVNIDKVTLSPIGTYISLSGNYKEGKRIEDISGIFEYDNWIAFDDRGVELVPNGIGGGEANKSKFNSKMNYGKLDYIPEYLTIIPCKVTPSGGGGVSIDKDGKETPVAIKTKKPKEVSKVIDGTYPIELSQGKMGKLIIKDIKTENGTTIVKYTAEGKAPYTQGSSLYIKDQKGNHVNVKNYDIRKDKANPNEFTMEFEALDPNNKYTIYTTDFNNFELGEEFKFNIELK</sequence>
<evidence type="ECO:0000313" key="5">
    <source>
        <dbReference type="Proteomes" id="UP000006094"/>
    </source>
</evidence>
<reference evidence="4 5" key="1">
    <citation type="journal article" date="2012" name="PLoS ONE">
        <title>The purine-utilizing bacterium Clostridium acidurici 9a: a genome-guided metabolic reconsideration.</title>
        <authorList>
            <person name="Hartwich K."/>
            <person name="Poehlein A."/>
            <person name="Daniel R."/>
        </authorList>
    </citation>
    <scope>NUCLEOTIDE SEQUENCE [LARGE SCALE GENOMIC DNA]</scope>
    <source>
        <strain evidence="5">ATCC 7906 / DSM 604 / BCRC 14475 / CIP 104303 / KCTC 5404 / NCIMB 10678 / 9a</strain>
    </source>
</reference>
<dbReference type="OrthoDB" id="2541898at2"/>
<evidence type="ECO:0008006" key="6">
    <source>
        <dbReference type="Google" id="ProtNLM"/>
    </source>
</evidence>
<dbReference type="AlphaFoldDB" id="K0B3B4"/>
<dbReference type="Pfam" id="PF13786">
    <property type="entry name" value="DUF4179"/>
    <property type="match status" value="1"/>
</dbReference>